<organism evidence="2 3">
    <name type="scientific">Neptunomonas qingdaonensis</name>
    <dbReference type="NCBI Taxonomy" id="1045558"/>
    <lineage>
        <taxon>Bacteria</taxon>
        <taxon>Pseudomonadati</taxon>
        <taxon>Pseudomonadota</taxon>
        <taxon>Gammaproteobacteria</taxon>
        <taxon>Oceanospirillales</taxon>
        <taxon>Oceanospirillaceae</taxon>
        <taxon>Neptunomonas</taxon>
    </lineage>
</organism>
<dbReference type="Proteomes" id="UP000198623">
    <property type="component" value="Unassembled WGS sequence"/>
</dbReference>
<evidence type="ECO:0000313" key="2">
    <source>
        <dbReference type="EMBL" id="SFG45809.1"/>
    </source>
</evidence>
<dbReference type="Pfam" id="PF13673">
    <property type="entry name" value="Acetyltransf_10"/>
    <property type="match status" value="1"/>
</dbReference>
<dbReference type="STRING" id="1045558.SAMN05216175_10733"/>
<dbReference type="AlphaFoldDB" id="A0A1I2S223"/>
<keyword evidence="2" id="KW-0689">Ribosomal protein</keyword>
<name>A0A1I2S223_9GAMM</name>
<gene>
    <name evidence="2" type="ORF">SAMN05216175_10733</name>
</gene>
<dbReference type="InterPro" id="IPR053144">
    <property type="entry name" value="Acetyltransferase_Butenolide"/>
</dbReference>
<evidence type="ECO:0000313" key="3">
    <source>
        <dbReference type="Proteomes" id="UP000198623"/>
    </source>
</evidence>
<protein>
    <submittedName>
        <fullName evidence="2">Ribosomal protein S18 acetylase RimI</fullName>
    </submittedName>
</protein>
<dbReference type="InterPro" id="IPR000182">
    <property type="entry name" value="GNAT_dom"/>
</dbReference>
<dbReference type="Gene3D" id="3.40.630.30">
    <property type="match status" value="1"/>
</dbReference>
<reference evidence="3" key="1">
    <citation type="submission" date="2016-10" db="EMBL/GenBank/DDBJ databases">
        <authorList>
            <person name="Varghese N."/>
            <person name="Submissions S."/>
        </authorList>
    </citation>
    <scope>NUCLEOTIDE SEQUENCE [LARGE SCALE GENOMIC DNA]</scope>
    <source>
        <strain evidence="3">CGMCC 1.10971</strain>
    </source>
</reference>
<dbReference type="GO" id="GO:0016747">
    <property type="term" value="F:acyltransferase activity, transferring groups other than amino-acyl groups"/>
    <property type="evidence" value="ECO:0007669"/>
    <property type="project" value="InterPro"/>
</dbReference>
<dbReference type="SUPFAM" id="SSF55729">
    <property type="entry name" value="Acyl-CoA N-acyltransferases (Nat)"/>
    <property type="match status" value="1"/>
</dbReference>
<dbReference type="GO" id="GO:0005840">
    <property type="term" value="C:ribosome"/>
    <property type="evidence" value="ECO:0007669"/>
    <property type="project" value="UniProtKB-KW"/>
</dbReference>
<keyword evidence="2" id="KW-0687">Ribonucleoprotein</keyword>
<accession>A0A1I2S223</accession>
<dbReference type="PROSITE" id="PS51186">
    <property type="entry name" value="GNAT"/>
    <property type="match status" value="1"/>
</dbReference>
<dbReference type="EMBL" id="FOOU01000007">
    <property type="protein sequence ID" value="SFG45809.1"/>
    <property type="molecule type" value="Genomic_DNA"/>
</dbReference>
<sequence>MQKQGGNVVTVSMQDTLQLDEVMTLYRANEWSSADKPEQLMQALRNSDTLVTARIAGKLVGIGNAISDGFLVVYYPHLLVHPSFHGQGIGRQLMQALQQKYTHFHQQMLTADGDAIGFYKRLGFEKAGKAHAMWIYAGTDH</sequence>
<feature type="domain" description="N-acetyltransferase" evidence="1">
    <location>
        <begin position="9"/>
        <end position="141"/>
    </location>
</feature>
<dbReference type="PANTHER" id="PTHR43233:SF1">
    <property type="entry name" value="FAMILY N-ACETYLTRANSFERASE, PUTATIVE (AFU_ORTHOLOGUE AFUA_6G03350)-RELATED"/>
    <property type="match status" value="1"/>
</dbReference>
<keyword evidence="3" id="KW-1185">Reference proteome</keyword>
<dbReference type="CDD" id="cd04301">
    <property type="entry name" value="NAT_SF"/>
    <property type="match status" value="1"/>
</dbReference>
<dbReference type="InterPro" id="IPR016181">
    <property type="entry name" value="Acyl_CoA_acyltransferase"/>
</dbReference>
<proteinExistence type="predicted"/>
<dbReference type="PANTHER" id="PTHR43233">
    <property type="entry name" value="FAMILY N-ACETYLTRANSFERASE, PUTATIVE (AFU_ORTHOLOGUE AFUA_6G03350)-RELATED"/>
    <property type="match status" value="1"/>
</dbReference>
<evidence type="ECO:0000259" key="1">
    <source>
        <dbReference type="PROSITE" id="PS51186"/>
    </source>
</evidence>